<dbReference type="InterPro" id="IPR046867">
    <property type="entry name" value="AldOxase/xan_DH_MoCoBD2"/>
</dbReference>
<proteinExistence type="predicted"/>
<sequence>MTSHRALRATTRPPDEPGLTGRRRFLGYLLAAPTLVAAGRLAGPTAAEAAVPSPGLTDAYDLSDALTHAALPTSNLITVAVNPDGTVSFALHRAEVGQGITTAVAMLIAEEMSLPLEKVRITLADARSELVFNQLTGGSNTIHAIYTPVRLAAAVARERMKLTAAQQWHVPVAELDLADGVITHRSGKRATYGSLAKTAASSTTREFTPALKPASEFTIIGRPQNRIDALAAVTGRKQFAMDLDVPGAKPTMVRRAPTINGTARSIRNVDQVLTMPGITDVAIISTGVAVRGETFGQCIDAVRALDVTWAPGTVDGESDETLLRKLKAATPPVKPALPLTTAVDAEFTFAFASNTPLETNCAVADVRKDRAEIWSSLKVPIIAKQQIAQRLGLPETAVTVHVVEGGGSFGRHLFHDAAMEAAEASRAFGKPVRLMWHRTDDFRHGRAHPMCFSRIRATCAAGEVLSFEQYHTSVKTDFGHGFGELITGTVTEPELGNYSVAQTIFLLSQHSPYAFGVTTQLLNEVPLEFHTGSMRNVYSPNVRCAQELVVDRLAAEMGKDPLAFRREFAREERYRKVLDVLAEKGRWGRSLPAGVAQGVALAHEYKAVAGALVEIDARPETVGREVPVHEGVTGPRVTRVTFVVDPGLCINPRGLEAQMLGGINDGIATALTFGLHIEGGLPLEGSWDNGFYTRQWNVPPEVEIIIMPDSGDDPGGAGELAVAPTMAAVACAYARATGTMPTTFPINHHDPLRFAPLPREPSIPQSPTDGLDKAF</sequence>
<dbReference type="PROSITE" id="PS51318">
    <property type="entry name" value="TAT"/>
    <property type="match status" value="1"/>
</dbReference>
<dbReference type="Pfam" id="PF02738">
    <property type="entry name" value="MoCoBD_1"/>
    <property type="match status" value="1"/>
</dbReference>
<feature type="region of interest" description="Disordered" evidence="1">
    <location>
        <begin position="751"/>
        <end position="775"/>
    </location>
</feature>
<dbReference type="RefSeq" id="WP_132480113.1">
    <property type="nucleotide sequence ID" value="NZ_SMKW01000002.1"/>
</dbReference>
<reference evidence="3 4" key="1">
    <citation type="submission" date="2019-03" db="EMBL/GenBank/DDBJ databases">
        <title>Draft genome sequences of novel Actinobacteria.</title>
        <authorList>
            <person name="Sahin N."/>
            <person name="Ay H."/>
            <person name="Saygin H."/>
        </authorList>
    </citation>
    <scope>NUCLEOTIDE SEQUENCE [LARGE SCALE GENOMIC DNA]</scope>
    <source>
        <strain evidence="3 4">7K502</strain>
    </source>
</reference>
<dbReference type="Gene3D" id="3.30.365.10">
    <property type="entry name" value="Aldehyde oxidase/xanthine dehydrogenase, molybdopterin binding domain"/>
    <property type="match status" value="4"/>
</dbReference>
<dbReference type="OrthoDB" id="9767994at2"/>
<dbReference type="SMART" id="SM01008">
    <property type="entry name" value="Ald_Xan_dh_C"/>
    <property type="match status" value="1"/>
</dbReference>
<dbReference type="EMBL" id="SMKW01000002">
    <property type="protein sequence ID" value="TDD56079.1"/>
    <property type="molecule type" value="Genomic_DNA"/>
</dbReference>
<dbReference type="InterPro" id="IPR008274">
    <property type="entry name" value="AldOxase/xan_DH_MoCoBD1"/>
</dbReference>
<evidence type="ECO:0000259" key="2">
    <source>
        <dbReference type="SMART" id="SM01008"/>
    </source>
</evidence>
<dbReference type="InterPro" id="IPR052516">
    <property type="entry name" value="N-heterocyclic_Hydroxylase"/>
</dbReference>
<dbReference type="PANTHER" id="PTHR47495">
    <property type="entry name" value="ALDEHYDE DEHYDROGENASE"/>
    <property type="match status" value="1"/>
</dbReference>
<name>A0A4R4ZFE2_9PSEU</name>
<accession>A0A4R4ZFE2</accession>
<dbReference type="InterPro" id="IPR036856">
    <property type="entry name" value="Ald_Oxase/Xan_DH_a/b_sf"/>
</dbReference>
<dbReference type="Pfam" id="PF20256">
    <property type="entry name" value="MoCoBD_2"/>
    <property type="match status" value="1"/>
</dbReference>
<keyword evidence="4" id="KW-1185">Reference proteome</keyword>
<dbReference type="SUPFAM" id="SSF54665">
    <property type="entry name" value="CO dehydrogenase molybdoprotein N-domain-like"/>
    <property type="match status" value="1"/>
</dbReference>
<dbReference type="InterPro" id="IPR037165">
    <property type="entry name" value="AldOxase/xan_DH_Mopterin-bd_sf"/>
</dbReference>
<dbReference type="Proteomes" id="UP000294947">
    <property type="component" value="Unassembled WGS sequence"/>
</dbReference>
<comment type="caution">
    <text evidence="3">The sequence shown here is derived from an EMBL/GenBank/DDBJ whole genome shotgun (WGS) entry which is preliminary data.</text>
</comment>
<dbReference type="SUPFAM" id="SSF56003">
    <property type="entry name" value="Molybdenum cofactor-binding domain"/>
    <property type="match status" value="2"/>
</dbReference>
<dbReference type="GO" id="GO:0016491">
    <property type="term" value="F:oxidoreductase activity"/>
    <property type="evidence" value="ECO:0007669"/>
    <property type="project" value="InterPro"/>
</dbReference>
<feature type="domain" description="Aldehyde oxidase/xanthine dehydrogenase a/b hammerhead" evidence="2">
    <location>
        <begin position="234"/>
        <end position="313"/>
    </location>
</feature>
<organism evidence="3 4">
    <name type="scientific">Saccharopolyspora elongata</name>
    <dbReference type="NCBI Taxonomy" id="2530387"/>
    <lineage>
        <taxon>Bacteria</taxon>
        <taxon>Bacillati</taxon>
        <taxon>Actinomycetota</taxon>
        <taxon>Actinomycetes</taxon>
        <taxon>Pseudonocardiales</taxon>
        <taxon>Pseudonocardiaceae</taxon>
        <taxon>Saccharopolyspora</taxon>
    </lineage>
</organism>
<dbReference type="InterPro" id="IPR006311">
    <property type="entry name" value="TAT_signal"/>
</dbReference>
<evidence type="ECO:0000313" key="4">
    <source>
        <dbReference type="Proteomes" id="UP000294947"/>
    </source>
</evidence>
<dbReference type="InterPro" id="IPR012368">
    <property type="entry name" value="OxRdtase_Mopterin-bd_su_IorB"/>
</dbReference>
<dbReference type="PIRSF" id="PIRSF036389">
    <property type="entry name" value="IOR_B"/>
    <property type="match status" value="1"/>
</dbReference>
<dbReference type="InterPro" id="IPR000674">
    <property type="entry name" value="Ald_Oxase/Xan_DH_a/b"/>
</dbReference>
<dbReference type="Gene3D" id="3.90.1170.50">
    <property type="entry name" value="Aldehyde oxidase/xanthine dehydrogenase, a/b hammerhead"/>
    <property type="match status" value="1"/>
</dbReference>
<gene>
    <name evidence="3" type="ORF">E1288_02700</name>
</gene>
<dbReference type="AlphaFoldDB" id="A0A4R4ZFE2"/>
<dbReference type="PANTHER" id="PTHR47495:SF1">
    <property type="entry name" value="BLL3820 PROTEIN"/>
    <property type="match status" value="1"/>
</dbReference>
<evidence type="ECO:0000256" key="1">
    <source>
        <dbReference type="SAM" id="MobiDB-lite"/>
    </source>
</evidence>
<protein>
    <submittedName>
        <fullName evidence="3">Xanthine dehydrogenase family protein molybdopterin-binding subunit</fullName>
    </submittedName>
</protein>
<evidence type="ECO:0000313" key="3">
    <source>
        <dbReference type="EMBL" id="TDD56079.1"/>
    </source>
</evidence>